<accession>X0SRE4</accession>
<name>X0SRE4_9ZZZZ</name>
<comment type="caution">
    <text evidence="1">The sequence shown here is derived from an EMBL/GenBank/DDBJ whole genome shotgun (WGS) entry which is preliminary data.</text>
</comment>
<organism evidence="1">
    <name type="scientific">marine sediment metagenome</name>
    <dbReference type="NCBI Taxonomy" id="412755"/>
    <lineage>
        <taxon>unclassified sequences</taxon>
        <taxon>metagenomes</taxon>
        <taxon>ecological metagenomes</taxon>
    </lineage>
</organism>
<dbReference type="EMBL" id="BARS01002276">
    <property type="protein sequence ID" value="GAF83678.1"/>
    <property type="molecule type" value="Genomic_DNA"/>
</dbReference>
<protein>
    <submittedName>
        <fullName evidence="1">Uncharacterized protein</fullName>
    </submittedName>
</protein>
<proteinExistence type="predicted"/>
<gene>
    <name evidence="1" type="ORF">S01H1_04293</name>
</gene>
<dbReference type="AlphaFoldDB" id="X0SRE4"/>
<sequence>MAEFKAEGNKLFIDGHEVLKGWESFTGWYWFGIEKVRTQDSWLDDGVFKDDQIWFGFVQGFEEEWGSFSQGELESMGKYKVWPIKAVDLPHAGRRPVKRYVPQVKS</sequence>
<reference evidence="1" key="1">
    <citation type="journal article" date="2014" name="Front. Microbiol.">
        <title>High frequency of phylogenetically diverse reductive dehalogenase-homologous genes in deep subseafloor sedimentary metagenomes.</title>
        <authorList>
            <person name="Kawai M."/>
            <person name="Futagami T."/>
            <person name="Toyoda A."/>
            <person name="Takaki Y."/>
            <person name="Nishi S."/>
            <person name="Hori S."/>
            <person name="Arai W."/>
            <person name="Tsubouchi T."/>
            <person name="Morono Y."/>
            <person name="Uchiyama I."/>
            <person name="Ito T."/>
            <person name="Fujiyama A."/>
            <person name="Inagaki F."/>
            <person name="Takami H."/>
        </authorList>
    </citation>
    <scope>NUCLEOTIDE SEQUENCE</scope>
    <source>
        <strain evidence="1">Expedition CK06-06</strain>
    </source>
</reference>
<evidence type="ECO:0000313" key="1">
    <source>
        <dbReference type="EMBL" id="GAF83678.1"/>
    </source>
</evidence>